<gene>
    <name evidence="2" type="ORF">ACFFVF_21020</name>
</gene>
<evidence type="ECO:0000259" key="1">
    <source>
        <dbReference type="Pfam" id="PF13091"/>
    </source>
</evidence>
<protein>
    <submittedName>
        <fullName evidence="2">Phospholipase D family protein</fullName>
    </submittedName>
</protein>
<comment type="caution">
    <text evidence="2">The sequence shown here is derived from an EMBL/GenBank/DDBJ whole genome shotgun (WGS) entry which is preliminary data.</text>
</comment>
<organism evidence="2 3">
    <name type="scientific">Flavobacterium jumunjinense</name>
    <dbReference type="NCBI Taxonomy" id="998845"/>
    <lineage>
        <taxon>Bacteria</taxon>
        <taxon>Pseudomonadati</taxon>
        <taxon>Bacteroidota</taxon>
        <taxon>Flavobacteriia</taxon>
        <taxon>Flavobacteriales</taxon>
        <taxon>Flavobacteriaceae</taxon>
        <taxon>Flavobacterium</taxon>
    </lineage>
</organism>
<reference evidence="2 3" key="1">
    <citation type="submission" date="2024-09" db="EMBL/GenBank/DDBJ databases">
        <authorList>
            <person name="Sun Q."/>
            <person name="Mori K."/>
        </authorList>
    </citation>
    <scope>NUCLEOTIDE SEQUENCE [LARGE SCALE GENOMIC DNA]</scope>
    <source>
        <strain evidence="2 3">CECT 7955</strain>
    </source>
</reference>
<dbReference type="SUPFAM" id="SSF56024">
    <property type="entry name" value="Phospholipase D/nuclease"/>
    <property type="match status" value="1"/>
</dbReference>
<evidence type="ECO:0000313" key="2">
    <source>
        <dbReference type="EMBL" id="MFB9098999.1"/>
    </source>
</evidence>
<dbReference type="Proteomes" id="UP001589607">
    <property type="component" value="Unassembled WGS sequence"/>
</dbReference>
<dbReference type="CDD" id="cd09176">
    <property type="entry name" value="PLDc_unchar6"/>
    <property type="match status" value="1"/>
</dbReference>
<dbReference type="Gene3D" id="3.30.870.10">
    <property type="entry name" value="Endonuclease Chain A"/>
    <property type="match status" value="1"/>
</dbReference>
<dbReference type="RefSeq" id="WP_236452873.1">
    <property type="nucleotide sequence ID" value="NZ_CBCSGE010000039.1"/>
</dbReference>
<proteinExistence type="predicted"/>
<dbReference type="InterPro" id="IPR025202">
    <property type="entry name" value="PLD-like_dom"/>
</dbReference>
<accession>A0ABV5GUQ8</accession>
<dbReference type="Pfam" id="PF13091">
    <property type="entry name" value="PLDc_2"/>
    <property type="match status" value="1"/>
</dbReference>
<evidence type="ECO:0000313" key="3">
    <source>
        <dbReference type="Proteomes" id="UP001589607"/>
    </source>
</evidence>
<dbReference type="EMBL" id="JBHMEY010000100">
    <property type="protein sequence ID" value="MFB9098999.1"/>
    <property type="molecule type" value="Genomic_DNA"/>
</dbReference>
<feature type="domain" description="Phospholipase D-like" evidence="1">
    <location>
        <begin position="16"/>
        <end position="129"/>
    </location>
</feature>
<keyword evidence="3" id="KW-1185">Reference proteome</keyword>
<name>A0ABV5GUQ8_9FLAO</name>
<dbReference type="InterPro" id="IPR059166">
    <property type="entry name" value="PLD-like_cat"/>
</dbReference>
<sequence>MAKFLTTVGNSFYIEQIILNSINSLTLVTPYLKLSRNLLERIYDADKENIRITLIYGKNQLANSEKEKLYSLKNIEILYCENLHAKCYFNESSMIITSMNLYEFSERNNREMGILIDKENDLQIFNDTLKEVESIKNSSMIEKDFSLINENNLIEKHLKLTSKYNEQWNFYLPSIEKILQTRYPSYDISFKDHVTVIDFPYKGIDLIINGRIDFKFNSKENFEQIKKRQEENLKKLLPEIRFYWNHKQINIYLERGFEVDINLNGLEKIVTKKINIIDTVFKLINEV</sequence>